<protein>
    <recommendedName>
        <fullName evidence="3">DUF1918 domain-containing protein</fullName>
    </recommendedName>
</protein>
<comment type="caution">
    <text evidence="1">The sequence shown here is derived from an EMBL/GenBank/DDBJ whole genome shotgun (WGS) entry which is preliminary data.</text>
</comment>
<evidence type="ECO:0008006" key="3">
    <source>
        <dbReference type="Google" id="ProtNLM"/>
    </source>
</evidence>
<reference evidence="1 2" key="1">
    <citation type="submission" date="2023-12" db="EMBL/GenBank/DDBJ databases">
        <title>Description of new species of Mycobacterium terrae complex isolated from sewage at the Sao Paulo Zoological Park Foundation in Brazil.</title>
        <authorList>
            <person name="Romagnoli C.L."/>
            <person name="Conceicao E.C."/>
            <person name="Machado E."/>
            <person name="Barreto L.B.P.F."/>
            <person name="Sharma A."/>
            <person name="Silva N.M."/>
            <person name="Marques L.E."/>
            <person name="Juliana M.A."/>
            <person name="Lourenco M.C.S."/>
            <person name="Digiampietri L.A."/>
            <person name="Suffys P.N."/>
            <person name="Viana-Niero C."/>
        </authorList>
    </citation>
    <scope>NUCLEOTIDE SEQUENCE [LARGE SCALE GENOMIC DNA]</scope>
    <source>
        <strain evidence="1 2">MYC340</strain>
    </source>
</reference>
<keyword evidence="2" id="KW-1185">Reference proteome</keyword>
<dbReference type="EMBL" id="JAYJJU010000020">
    <property type="protein sequence ID" value="MEB3033517.1"/>
    <property type="molecule type" value="Genomic_DNA"/>
</dbReference>
<evidence type="ECO:0000313" key="2">
    <source>
        <dbReference type="Proteomes" id="UP001298593"/>
    </source>
</evidence>
<name>A0ABU5Y0H0_9MYCO</name>
<accession>A0ABU5Y0H0</accession>
<sequence>MTQQIREGDVVRENWSGFAGTVVEIDGDAATVQYPTGRKMRSRLDWLVPASVGRAA</sequence>
<organism evidence="1 2">
    <name type="scientific">[Mycobacterium] nativiensis</name>
    <dbReference type="NCBI Taxonomy" id="2855503"/>
    <lineage>
        <taxon>Bacteria</taxon>
        <taxon>Bacillati</taxon>
        <taxon>Actinomycetota</taxon>
        <taxon>Actinomycetes</taxon>
        <taxon>Mycobacteriales</taxon>
        <taxon>Mycobacteriaceae</taxon>
        <taxon>Mycolicibacter</taxon>
    </lineage>
</organism>
<evidence type="ECO:0000313" key="1">
    <source>
        <dbReference type="EMBL" id="MEB3033517.1"/>
    </source>
</evidence>
<proteinExistence type="predicted"/>
<dbReference type="RefSeq" id="WP_329780271.1">
    <property type="nucleotide sequence ID" value="NZ_JAYJJU010000020.1"/>
</dbReference>
<dbReference type="Proteomes" id="UP001298593">
    <property type="component" value="Unassembled WGS sequence"/>
</dbReference>
<gene>
    <name evidence="1" type="ORF">KV113_18335</name>
</gene>